<comment type="catalytic activity">
    <reaction evidence="1">
        <text>Hydrolysis of (1-&gt;3)-beta-D-glucosidic linkages in (1-&gt;3)-beta-D-glucans.</text>
        <dbReference type="EC" id="3.2.1.39"/>
    </reaction>
</comment>
<evidence type="ECO:0000256" key="6">
    <source>
        <dbReference type="ARBA" id="ARBA00022622"/>
    </source>
</evidence>
<dbReference type="GO" id="GO:0005886">
    <property type="term" value="C:plasma membrane"/>
    <property type="evidence" value="ECO:0007669"/>
    <property type="project" value="UniProtKB-SubCell"/>
</dbReference>
<dbReference type="EMBL" id="JAMSHJ010000002">
    <property type="protein sequence ID" value="KAI5439429.1"/>
    <property type="molecule type" value="Genomic_DNA"/>
</dbReference>
<keyword evidence="5" id="KW-1003">Cell membrane</keyword>
<keyword evidence="7 16" id="KW-0732">Signal</keyword>
<protein>
    <recommendedName>
        <fullName evidence="4">glucan endo-1,3-beta-D-glucosidase</fullName>
        <ecNumber evidence="4">3.2.1.39</ecNumber>
    </recommendedName>
</protein>
<dbReference type="GO" id="GO:0042973">
    <property type="term" value="F:glucan endo-1,3-beta-D-glucosidase activity"/>
    <property type="evidence" value="ECO:0007669"/>
    <property type="project" value="UniProtKB-EC"/>
</dbReference>
<evidence type="ECO:0000256" key="11">
    <source>
        <dbReference type="ARBA" id="ARBA00023180"/>
    </source>
</evidence>
<evidence type="ECO:0000256" key="5">
    <source>
        <dbReference type="ARBA" id="ARBA00022475"/>
    </source>
</evidence>
<evidence type="ECO:0000256" key="7">
    <source>
        <dbReference type="ARBA" id="ARBA00022729"/>
    </source>
</evidence>
<dbReference type="Gene3D" id="3.20.20.80">
    <property type="entry name" value="Glycosidases"/>
    <property type="match status" value="1"/>
</dbReference>
<feature type="domain" description="X8" evidence="17">
    <location>
        <begin position="331"/>
        <end position="417"/>
    </location>
</feature>
<gene>
    <name evidence="18" type="ORF">KIW84_024996</name>
</gene>
<evidence type="ECO:0000256" key="16">
    <source>
        <dbReference type="SAM" id="SignalP"/>
    </source>
</evidence>
<feature type="compositionally biased region" description="Pro residues" evidence="15">
    <location>
        <begin position="282"/>
        <end position="291"/>
    </location>
</feature>
<evidence type="ECO:0000256" key="13">
    <source>
        <dbReference type="ARBA" id="ARBA00023295"/>
    </source>
</evidence>
<dbReference type="GO" id="GO:0005975">
    <property type="term" value="P:carbohydrate metabolic process"/>
    <property type="evidence" value="ECO:0007669"/>
    <property type="project" value="InterPro"/>
</dbReference>
<keyword evidence="6" id="KW-0336">GPI-anchor</keyword>
<dbReference type="Gramene" id="Psat02G0499600-T1">
    <property type="protein sequence ID" value="KAI5439429.1"/>
    <property type="gene ID" value="KIW84_024996"/>
</dbReference>
<evidence type="ECO:0000256" key="14">
    <source>
        <dbReference type="RuleBase" id="RU004335"/>
    </source>
</evidence>
<evidence type="ECO:0000256" key="12">
    <source>
        <dbReference type="ARBA" id="ARBA00023288"/>
    </source>
</evidence>
<evidence type="ECO:0000259" key="17">
    <source>
        <dbReference type="SMART" id="SM00768"/>
    </source>
</evidence>
<comment type="caution">
    <text evidence="18">The sequence shown here is derived from an EMBL/GenBank/DDBJ whole genome shotgun (WGS) entry which is preliminary data.</text>
</comment>
<dbReference type="PANTHER" id="PTHR31044:SF140">
    <property type="entry name" value="EXPRESSED PROTEIN"/>
    <property type="match status" value="1"/>
</dbReference>
<dbReference type="Gene3D" id="1.20.58.1040">
    <property type="match status" value="1"/>
</dbReference>
<dbReference type="InterPro" id="IPR000490">
    <property type="entry name" value="Glyco_hydro_17"/>
</dbReference>
<dbReference type="InterPro" id="IPR044788">
    <property type="entry name" value="X8_dom_prot"/>
</dbReference>
<organism evidence="18 19">
    <name type="scientific">Pisum sativum</name>
    <name type="common">Garden pea</name>
    <name type="synonym">Lathyrus oleraceus</name>
    <dbReference type="NCBI Taxonomy" id="3888"/>
    <lineage>
        <taxon>Eukaryota</taxon>
        <taxon>Viridiplantae</taxon>
        <taxon>Streptophyta</taxon>
        <taxon>Embryophyta</taxon>
        <taxon>Tracheophyta</taxon>
        <taxon>Spermatophyta</taxon>
        <taxon>Magnoliopsida</taxon>
        <taxon>eudicotyledons</taxon>
        <taxon>Gunneridae</taxon>
        <taxon>Pentapetalae</taxon>
        <taxon>rosids</taxon>
        <taxon>fabids</taxon>
        <taxon>Fabales</taxon>
        <taxon>Fabaceae</taxon>
        <taxon>Papilionoideae</taxon>
        <taxon>50 kb inversion clade</taxon>
        <taxon>NPAAA clade</taxon>
        <taxon>Hologalegina</taxon>
        <taxon>IRL clade</taxon>
        <taxon>Fabeae</taxon>
        <taxon>Lathyrus</taxon>
    </lineage>
</organism>
<keyword evidence="10" id="KW-1015">Disulfide bond</keyword>
<evidence type="ECO:0000256" key="4">
    <source>
        <dbReference type="ARBA" id="ARBA00012780"/>
    </source>
</evidence>
<dbReference type="OrthoDB" id="421038at2759"/>
<name>A0A9D4YJ48_PEA</name>
<keyword evidence="9" id="KW-0472">Membrane</keyword>
<evidence type="ECO:0000256" key="15">
    <source>
        <dbReference type="SAM" id="MobiDB-lite"/>
    </source>
</evidence>
<evidence type="ECO:0000256" key="8">
    <source>
        <dbReference type="ARBA" id="ARBA00022801"/>
    </source>
</evidence>
<dbReference type="Proteomes" id="UP001058974">
    <property type="component" value="Chromosome 2"/>
</dbReference>
<evidence type="ECO:0000256" key="2">
    <source>
        <dbReference type="ARBA" id="ARBA00004609"/>
    </source>
</evidence>
<dbReference type="EC" id="3.2.1.39" evidence="4"/>
<dbReference type="InterPro" id="IPR012946">
    <property type="entry name" value="X8"/>
</dbReference>
<dbReference type="FunFam" id="1.20.58.1040:FF:000001">
    <property type="entry name" value="Glucan endo-1,3-beta-glucosidase 4"/>
    <property type="match status" value="1"/>
</dbReference>
<keyword evidence="19" id="KW-1185">Reference proteome</keyword>
<comment type="similarity">
    <text evidence="3 14">Belongs to the glycosyl hydrolase 17 family.</text>
</comment>
<dbReference type="GO" id="GO:0009506">
    <property type="term" value="C:plasmodesma"/>
    <property type="evidence" value="ECO:0007669"/>
    <property type="project" value="UniProtKB-ARBA"/>
</dbReference>
<dbReference type="Pfam" id="PF00332">
    <property type="entry name" value="Glyco_hydro_17"/>
    <property type="match status" value="1"/>
</dbReference>
<dbReference type="GO" id="GO:0098552">
    <property type="term" value="C:side of membrane"/>
    <property type="evidence" value="ECO:0007669"/>
    <property type="project" value="UniProtKB-KW"/>
</dbReference>
<accession>A0A9D4YJ48</accession>
<feature type="signal peptide" evidence="16">
    <location>
        <begin position="1"/>
        <end position="18"/>
    </location>
</feature>
<evidence type="ECO:0000313" key="19">
    <source>
        <dbReference type="Proteomes" id="UP001058974"/>
    </source>
</evidence>
<keyword evidence="8" id="KW-0378">Hydrolase</keyword>
<sequence>MNMKSLFHFVFLFSLALSVSILVSGQQQSLEFLNLCETSEDIVQASSNSESPIAVSLNNENLNHVSNNILLAETWLRSNIFPFYPSSKITNIVVKTSTFCQQDQILNQNNLILVLSALKNLHHSLKRWGLEHDIKVSIALDLHCFHFNPNTDLKMVKPMTEFLQSVNSTFSLIQNSDKNPNFITSHLESMKKLGFFNLNNIINIATIVPKEREPITITKTRKLYVTTIPVKPTPFPEIAQPPLNFPVGSPSNLPNSEPLPPLAQIVSSPPPISSPGFSPQEQPSPLPPQFLAPPANSPHYGFTLPPCNPDYTGSPSHSPSPYPQTVPVQKLWCVAKPSVPEETLQQALDYACGEGGADCMEITTSQGNCFYPDNLVAHASYAFNSYWQKHKKNGGTCNFGGTAMLIHSDPSFLHCRFILS</sequence>
<evidence type="ECO:0000313" key="18">
    <source>
        <dbReference type="EMBL" id="KAI5439429.1"/>
    </source>
</evidence>
<feature type="region of interest" description="Disordered" evidence="15">
    <location>
        <begin position="239"/>
        <end position="322"/>
    </location>
</feature>
<evidence type="ECO:0000256" key="1">
    <source>
        <dbReference type="ARBA" id="ARBA00000382"/>
    </source>
</evidence>
<evidence type="ECO:0000256" key="10">
    <source>
        <dbReference type="ARBA" id="ARBA00023157"/>
    </source>
</evidence>
<comment type="subcellular location">
    <subcellularLocation>
        <location evidence="2">Cell membrane</location>
        <topology evidence="2">Lipid-anchor</topology>
        <topology evidence="2">GPI-anchor</topology>
    </subcellularLocation>
</comment>
<keyword evidence="12" id="KW-0449">Lipoprotein</keyword>
<proteinExistence type="inferred from homology"/>
<reference evidence="18 19" key="1">
    <citation type="journal article" date="2022" name="Nat. Genet.">
        <title>Improved pea reference genome and pan-genome highlight genomic features and evolutionary characteristics.</title>
        <authorList>
            <person name="Yang T."/>
            <person name="Liu R."/>
            <person name="Luo Y."/>
            <person name="Hu S."/>
            <person name="Wang D."/>
            <person name="Wang C."/>
            <person name="Pandey M.K."/>
            <person name="Ge S."/>
            <person name="Xu Q."/>
            <person name="Li N."/>
            <person name="Li G."/>
            <person name="Huang Y."/>
            <person name="Saxena R.K."/>
            <person name="Ji Y."/>
            <person name="Li M."/>
            <person name="Yan X."/>
            <person name="He Y."/>
            <person name="Liu Y."/>
            <person name="Wang X."/>
            <person name="Xiang C."/>
            <person name="Varshney R.K."/>
            <person name="Ding H."/>
            <person name="Gao S."/>
            <person name="Zong X."/>
        </authorList>
    </citation>
    <scope>NUCLEOTIDE SEQUENCE [LARGE SCALE GENOMIC DNA]</scope>
    <source>
        <strain evidence="18 19">cv. Zhongwan 6</strain>
    </source>
</reference>
<dbReference type="PANTHER" id="PTHR31044">
    <property type="entry name" value="BETA-1,3 GLUCANASE"/>
    <property type="match status" value="1"/>
</dbReference>
<evidence type="ECO:0000256" key="3">
    <source>
        <dbReference type="ARBA" id="ARBA00008773"/>
    </source>
</evidence>
<keyword evidence="11" id="KW-0325">Glycoprotein</keyword>
<evidence type="ECO:0000256" key="9">
    <source>
        <dbReference type="ARBA" id="ARBA00023136"/>
    </source>
</evidence>
<feature type="chain" id="PRO_5038781959" description="glucan endo-1,3-beta-D-glucosidase" evidence="16">
    <location>
        <begin position="19"/>
        <end position="420"/>
    </location>
</feature>
<dbReference type="SMART" id="SM00768">
    <property type="entry name" value="X8"/>
    <property type="match status" value="1"/>
</dbReference>
<dbReference type="Pfam" id="PF07983">
    <property type="entry name" value="X8"/>
    <property type="match status" value="1"/>
</dbReference>
<keyword evidence="13" id="KW-0326">Glycosidase</keyword>
<dbReference type="AlphaFoldDB" id="A0A9D4YJ48"/>